<proteinExistence type="predicted"/>
<protein>
    <submittedName>
        <fullName evidence="1">Uncharacterized protein</fullName>
    </submittedName>
</protein>
<dbReference type="OrthoDB" id="2923771at2759"/>
<keyword evidence="2" id="KW-1185">Reference proteome</keyword>
<accession>A0A2H3CZ59</accession>
<evidence type="ECO:0000313" key="2">
    <source>
        <dbReference type="Proteomes" id="UP000217790"/>
    </source>
</evidence>
<evidence type="ECO:0000313" key="1">
    <source>
        <dbReference type="EMBL" id="PBK88275.1"/>
    </source>
</evidence>
<sequence length="132" mass="14866">MTLDWIVIDNTCYPKVGVPCTNINIYFDINLLQRSDTNSSDPSSNKRAVDPVFIWNATALFLDPILSQYPTFQTKHAVFLPYNFMEYASIYASIYIAAVFAFATDASTNDPVKLHLNSTSGLAVFKRPQDQE</sequence>
<dbReference type="EMBL" id="KZ293674">
    <property type="protein sequence ID" value="PBK88275.1"/>
    <property type="molecule type" value="Genomic_DNA"/>
</dbReference>
<name>A0A2H3CZ59_ARMGA</name>
<dbReference type="InParanoid" id="A0A2H3CZ59"/>
<reference evidence="2" key="1">
    <citation type="journal article" date="2017" name="Nat. Ecol. Evol.">
        <title>Genome expansion and lineage-specific genetic innovations in the forest pathogenic fungi Armillaria.</title>
        <authorList>
            <person name="Sipos G."/>
            <person name="Prasanna A.N."/>
            <person name="Walter M.C."/>
            <person name="O'Connor E."/>
            <person name="Balint B."/>
            <person name="Krizsan K."/>
            <person name="Kiss B."/>
            <person name="Hess J."/>
            <person name="Varga T."/>
            <person name="Slot J."/>
            <person name="Riley R."/>
            <person name="Boka B."/>
            <person name="Rigling D."/>
            <person name="Barry K."/>
            <person name="Lee J."/>
            <person name="Mihaltcheva S."/>
            <person name="LaButti K."/>
            <person name="Lipzen A."/>
            <person name="Waldron R."/>
            <person name="Moloney N.M."/>
            <person name="Sperisen C."/>
            <person name="Kredics L."/>
            <person name="Vagvoelgyi C."/>
            <person name="Patrignani A."/>
            <person name="Fitzpatrick D."/>
            <person name="Nagy I."/>
            <person name="Doyle S."/>
            <person name="Anderson J.B."/>
            <person name="Grigoriev I.V."/>
            <person name="Gueldener U."/>
            <person name="Muensterkoetter M."/>
            <person name="Nagy L.G."/>
        </authorList>
    </citation>
    <scope>NUCLEOTIDE SEQUENCE [LARGE SCALE GENOMIC DNA]</scope>
    <source>
        <strain evidence="2">Ar21-2</strain>
    </source>
</reference>
<organism evidence="1 2">
    <name type="scientific">Armillaria gallica</name>
    <name type="common">Bulbous honey fungus</name>
    <name type="synonym">Armillaria bulbosa</name>
    <dbReference type="NCBI Taxonomy" id="47427"/>
    <lineage>
        <taxon>Eukaryota</taxon>
        <taxon>Fungi</taxon>
        <taxon>Dikarya</taxon>
        <taxon>Basidiomycota</taxon>
        <taxon>Agaricomycotina</taxon>
        <taxon>Agaricomycetes</taxon>
        <taxon>Agaricomycetidae</taxon>
        <taxon>Agaricales</taxon>
        <taxon>Marasmiineae</taxon>
        <taxon>Physalacriaceae</taxon>
        <taxon>Armillaria</taxon>
    </lineage>
</organism>
<dbReference type="Proteomes" id="UP000217790">
    <property type="component" value="Unassembled WGS sequence"/>
</dbReference>
<dbReference type="AlphaFoldDB" id="A0A2H3CZ59"/>
<dbReference type="STRING" id="47427.A0A2H3CZ59"/>
<gene>
    <name evidence="1" type="ORF">ARMGADRAFT_1034233</name>
</gene>